<dbReference type="NCBIfam" id="TIGR00726">
    <property type="entry name" value="peptidoglycan editing factor PgeF"/>
    <property type="match status" value="1"/>
</dbReference>
<dbReference type="GO" id="GO:0005507">
    <property type="term" value="F:copper ion binding"/>
    <property type="evidence" value="ECO:0007669"/>
    <property type="project" value="TreeGrafter"/>
</dbReference>
<dbReference type="OrthoDB" id="4279at2"/>
<evidence type="ECO:0000256" key="8">
    <source>
        <dbReference type="ARBA" id="ARBA00048968"/>
    </source>
</evidence>
<dbReference type="AlphaFoldDB" id="A0A1V3NF81"/>
<dbReference type="PANTHER" id="PTHR30616:SF2">
    <property type="entry name" value="PURINE NUCLEOSIDE PHOSPHORYLASE LACC1"/>
    <property type="match status" value="1"/>
</dbReference>
<comment type="catalytic activity">
    <reaction evidence="1">
        <text>inosine + phosphate = alpha-D-ribose 1-phosphate + hypoxanthine</text>
        <dbReference type="Rhea" id="RHEA:27646"/>
        <dbReference type="ChEBI" id="CHEBI:17368"/>
        <dbReference type="ChEBI" id="CHEBI:17596"/>
        <dbReference type="ChEBI" id="CHEBI:43474"/>
        <dbReference type="ChEBI" id="CHEBI:57720"/>
        <dbReference type="EC" id="2.4.2.1"/>
    </reaction>
    <physiologicalReaction direction="left-to-right" evidence="1">
        <dbReference type="Rhea" id="RHEA:27647"/>
    </physiologicalReaction>
</comment>
<dbReference type="InterPro" id="IPR038371">
    <property type="entry name" value="Cu_polyphenol_OxRdtase_sf"/>
</dbReference>
<dbReference type="SUPFAM" id="SSF64438">
    <property type="entry name" value="CNF1/YfiH-like putative cysteine hydrolases"/>
    <property type="match status" value="1"/>
</dbReference>
<dbReference type="Pfam" id="PF02578">
    <property type="entry name" value="Cu-oxidase_4"/>
    <property type="match status" value="1"/>
</dbReference>
<comment type="caution">
    <text evidence="11">The sequence shown here is derived from an EMBL/GenBank/DDBJ whole genome shotgun (WGS) entry which is preliminary data.</text>
</comment>
<dbReference type="STRING" id="108003.B1C78_10660"/>
<reference evidence="11 12" key="1">
    <citation type="submission" date="2017-02" db="EMBL/GenBank/DDBJ databases">
        <title>Genomic diversity within the haloalkaliphilic genus Thioalkalivibrio.</title>
        <authorList>
            <person name="Ahn A.-C."/>
            <person name="Meier-Kolthoff J."/>
            <person name="Overmars L."/>
            <person name="Richter M."/>
            <person name="Woyke T."/>
            <person name="Sorokin D.Y."/>
            <person name="Muyzer G."/>
        </authorList>
    </citation>
    <scope>NUCLEOTIDE SEQUENCE [LARGE SCALE GENOMIC DNA]</scope>
    <source>
        <strain evidence="11 12">ALJD</strain>
    </source>
</reference>
<keyword evidence="5" id="KW-0378">Hydrolase</keyword>
<dbReference type="CDD" id="cd16833">
    <property type="entry name" value="YfiH"/>
    <property type="match status" value="1"/>
</dbReference>
<evidence type="ECO:0000256" key="5">
    <source>
        <dbReference type="ARBA" id="ARBA00022801"/>
    </source>
</evidence>
<keyword evidence="6" id="KW-0862">Zinc</keyword>
<keyword evidence="3" id="KW-0808">Transferase</keyword>
<gene>
    <name evidence="11" type="ORF">B1C78_10660</name>
</gene>
<evidence type="ECO:0000256" key="1">
    <source>
        <dbReference type="ARBA" id="ARBA00000553"/>
    </source>
</evidence>
<evidence type="ECO:0000313" key="11">
    <source>
        <dbReference type="EMBL" id="OOG23583.1"/>
    </source>
</evidence>
<comment type="catalytic activity">
    <reaction evidence="8">
        <text>adenosine + phosphate = alpha-D-ribose 1-phosphate + adenine</text>
        <dbReference type="Rhea" id="RHEA:27642"/>
        <dbReference type="ChEBI" id="CHEBI:16335"/>
        <dbReference type="ChEBI" id="CHEBI:16708"/>
        <dbReference type="ChEBI" id="CHEBI:43474"/>
        <dbReference type="ChEBI" id="CHEBI:57720"/>
        <dbReference type="EC" id="2.4.2.1"/>
    </reaction>
    <physiologicalReaction direction="left-to-right" evidence="8">
        <dbReference type="Rhea" id="RHEA:27643"/>
    </physiologicalReaction>
</comment>
<comment type="catalytic activity">
    <reaction evidence="9">
        <text>S-methyl-5'-thioadenosine + phosphate = 5-(methylsulfanyl)-alpha-D-ribose 1-phosphate + adenine</text>
        <dbReference type="Rhea" id="RHEA:11852"/>
        <dbReference type="ChEBI" id="CHEBI:16708"/>
        <dbReference type="ChEBI" id="CHEBI:17509"/>
        <dbReference type="ChEBI" id="CHEBI:43474"/>
        <dbReference type="ChEBI" id="CHEBI:58533"/>
        <dbReference type="EC" id="2.4.2.28"/>
    </reaction>
    <physiologicalReaction direction="left-to-right" evidence="9">
        <dbReference type="Rhea" id="RHEA:11853"/>
    </physiologicalReaction>
</comment>
<dbReference type="Gene3D" id="3.60.140.10">
    <property type="entry name" value="CNF1/YfiH-like putative cysteine hydrolases"/>
    <property type="match status" value="1"/>
</dbReference>
<dbReference type="InterPro" id="IPR003730">
    <property type="entry name" value="Cu_polyphenol_OxRdtase"/>
</dbReference>
<dbReference type="GO" id="GO:0016787">
    <property type="term" value="F:hydrolase activity"/>
    <property type="evidence" value="ECO:0007669"/>
    <property type="project" value="UniProtKB-KW"/>
</dbReference>
<sequence>MDILIPDWPAPSGVGAASTTRRGGVSAPPFDSFNLAAHVGDAPEAVAANRALLVKSLSLPAEPVWLQQEHDTTVVDAGNCQPEPRADASVAFTPGVVCAVMTADCLPVLFCHERGDRVAIAHAGWRGLSTGVLESTVRALGGGDGLMAWLGPAIGPGAFQVGNEVRTAFVERDPGAAIAFQPDGDRWLADLYTLARRRLAASGVTTVHGGGFCTFTDRERFYSYRREPRTGRMASLIWIRR</sequence>
<organism evidence="11 12">
    <name type="scientific">Thioalkalivibrio denitrificans</name>
    <dbReference type="NCBI Taxonomy" id="108003"/>
    <lineage>
        <taxon>Bacteria</taxon>
        <taxon>Pseudomonadati</taxon>
        <taxon>Pseudomonadota</taxon>
        <taxon>Gammaproteobacteria</taxon>
        <taxon>Chromatiales</taxon>
        <taxon>Ectothiorhodospiraceae</taxon>
        <taxon>Thioalkalivibrio</taxon>
    </lineage>
</organism>
<evidence type="ECO:0000256" key="10">
    <source>
        <dbReference type="RuleBase" id="RU361274"/>
    </source>
</evidence>
<keyword evidence="4" id="KW-0479">Metal-binding</keyword>
<evidence type="ECO:0000256" key="4">
    <source>
        <dbReference type="ARBA" id="ARBA00022723"/>
    </source>
</evidence>
<dbReference type="GO" id="GO:0017061">
    <property type="term" value="F:S-methyl-5-thioadenosine phosphorylase activity"/>
    <property type="evidence" value="ECO:0007669"/>
    <property type="project" value="UniProtKB-EC"/>
</dbReference>
<accession>A0A1V3NF81</accession>
<evidence type="ECO:0000256" key="9">
    <source>
        <dbReference type="ARBA" id="ARBA00049893"/>
    </source>
</evidence>
<evidence type="ECO:0000256" key="2">
    <source>
        <dbReference type="ARBA" id="ARBA00007353"/>
    </source>
</evidence>
<dbReference type="Proteomes" id="UP000189462">
    <property type="component" value="Unassembled WGS sequence"/>
</dbReference>
<evidence type="ECO:0000256" key="7">
    <source>
        <dbReference type="ARBA" id="ARBA00047989"/>
    </source>
</evidence>
<evidence type="ECO:0000256" key="3">
    <source>
        <dbReference type="ARBA" id="ARBA00022679"/>
    </source>
</evidence>
<proteinExistence type="inferred from homology"/>
<evidence type="ECO:0000256" key="6">
    <source>
        <dbReference type="ARBA" id="ARBA00022833"/>
    </source>
</evidence>
<dbReference type="InterPro" id="IPR011324">
    <property type="entry name" value="Cytotoxic_necrot_fac-like_cat"/>
</dbReference>
<keyword evidence="12" id="KW-1185">Reference proteome</keyword>
<comment type="catalytic activity">
    <reaction evidence="7">
        <text>adenosine + H2O + H(+) = inosine + NH4(+)</text>
        <dbReference type="Rhea" id="RHEA:24408"/>
        <dbReference type="ChEBI" id="CHEBI:15377"/>
        <dbReference type="ChEBI" id="CHEBI:15378"/>
        <dbReference type="ChEBI" id="CHEBI:16335"/>
        <dbReference type="ChEBI" id="CHEBI:17596"/>
        <dbReference type="ChEBI" id="CHEBI:28938"/>
        <dbReference type="EC" id="3.5.4.4"/>
    </reaction>
    <physiologicalReaction direction="left-to-right" evidence="7">
        <dbReference type="Rhea" id="RHEA:24409"/>
    </physiologicalReaction>
</comment>
<dbReference type="PANTHER" id="PTHR30616">
    <property type="entry name" value="UNCHARACTERIZED PROTEIN YFIH"/>
    <property type="match status" value="1"/>
</dbReference>
<dbReference type="RefSeq" id="WP_077279140.1">
    <property type="nucleotide sequence ID" value="NZ_MVBK01000060.1"/>
</dbReference>
<name>A0A1V3NF81_9GAMM</name>
<evidence type="ECO:0000313" key="12">
    <source>
        <dbReference type="Proteomes" id="UP000189462"/>
    </source>
</evidence>
<protein>
    <recommendedName>
        <fullName evidence="10">Purine nucleoside phosphorylase</fullName>
    </recommendedName>
</protein>
<comment type="similarity">
    <text evidence="2 10">Belongs to the purine nucleoside phosphorylase YfiH/LACC1 family.</text>
</comment>
<dbReference type="EMBL" id="MVBK01000060">
    <property type="protein sequence ID" value="OOG23583.1"/>
    <property type="molecule type" value="Genomic_DNA"/>
</dbReference>